<feature type="region of interest" description="Disordered" evidence="2">
    <location>
        <begin position="227"/>
        <end position="252"/>
    </location>
</feature>
<protein>
    <recommendedName>
        <fullName evidence="3">CCHC-type domain-containing protein</fullName>
    </recommendedName>
</protein>
<keyword evidence="1" id="KW-0862">Zinc</keyword>
<evidence type="ECO:0000256" key="2">
    <source>
        <dbReference type="SAM" id="MobiDB-lite"/>
    </source>
</evidence>
<feature type="compositionally biased region" description="Polar residues" evidence="2">
    <location>
        <begin position="232"/>
        <end position="252"/>
    </location>
</feature>
<accession>A0A9P3PMC8</accession>
<dbReference type="PROSITE" id="PS50158">
    <property type="entry name" value="ZF_CCHC"/>
    <property type="match status" value="1"/>
</dbReference>
<evidence type="ECO:0000256" key="1">
    <source>
        <dbReference type="PROSITE-ProRule" id="PRU00047"/>
    </source>
</evidence>
<keyword evidence="1" id="KW-0479">Metal-binding</keyword>
<organism evidence="4 5">
    <name type="scientific">Lyophyllum shimeji</name>
    <name type="common">Hon-shimeji</name>
    <name type="synonym">Tricholoma shimeji</name>
    <dbReference type="NCBI Taxonomy" id="47721"/>
    <lineage>
        <taxon>Eukaryota</taxon>
        <taxon>Fungi</taxon>
        <taxon>Dikarya</taxon>
        <taxon>Basidiomycota</taxon>
        <taxon>Agaricomycotina</taxon>
        <taxon>Agaricomycetes</taxon>
        <taxon>Agaricomycetidae</taxon>
        <taxon>Agaricales</taxon>
        <taxon>Tricholomatineae</taxon>
        <taxon>Lyophyllaceae</taxon>
        <taxon>Lyophyllum</taxon>
    </lineage>
</organism>
<gene>
    <name evidence="4" type="ORF">LshimejAT787_0411390</name>
</gene>
<evidence type="ECO:0000259" key="3">
    <source>
        <dbReference type="PROSITE" id="PS50158"/>
    </source>
</evidence>
<sequence>MPDENTPLFWGDGREGENPQDFINTVERKFVGKADSGADKIDYLRLSLKASSDADAWYRGLDTTITGTWTTLVSAFNTKWPVRVIATKTKEEKTAILAATVLKEEDVGKRITVNGVEELSHIAWANKVERLAEAIPDRDGLLISATRKALPIAVRSLLLSYGSWSTFCDAVRALPLERIEENQLEEEKKKRSEAKTDRLLLAATQQTPSKALAATLRNINIGAPIPAPRFNTAPNTNATRPSNTTNSSPFYSQPPNAGMFPTRTPAQRWADVVSFALIIHPDTPAGRALYEAQVNEWARKHGNRGPNESRPYPLSPGSCPVGSGECWTCGYTGHRGDSCSANRVIPQLERRWRSIASSIKRSLNGVTPTTNATPVNFVSGGDQWYSQEEYNAQVIHDYLEAQAAAQEQGKAEGSST</sequence>
<keyword evidence="5" id="KW-1185">Reference proteome</keyword>
<dbReference type="Proteomes" id="UP001063166">
    <property type="component" value="Unassembled WGS sequence"/>
</dbReference>
<dbReference type="InterPro" id="IPR001878">
    <property type="entry name" value="Znf_CCHC"/>
</dbReference>
<dbReference type="OrthoDB" id="3260975at2759"/>
<dbReference type="GO" id="GO:0008270">
    <property type="term" value="F:zinc ion binding"/>
    <property type="evidence" value="ECO:0007669"/>
    <property type="project" value="UniProtKB-KW"/>
</dbReference>
<dbReference type="EMBL" id="BRPK01000004">
    <property type="protein sequence ID" value="GLB38088.1"/>
    <property type="molecule type" value="Genomic_DNA"/>
</dbReference>
<dbReference type="GO" id="GO:0003676">
    <property type="term" value="F:nucleic acid binding"/>
    <property type="evidence" value="ECO:0007669"/>
    <property type="project" value="InterPro"/>
</dbReference>
<keyword evidence="1" id="KW-0863">Zinc-finger</keyword>
<name>A0A9P3PMC8_LYOSH</name>
<dbReference type="AlphaFoldDB" id="A0A9P3PMC8"/>
<reference evidence="4" key="1">
    <citation type="submission" date="2022-07" db="EMBL/GenBank/DDBJ databases">
        <title>The genome of Lyophyllum shimeji provides insight into the initial evolution of ectomycorrhizal fungal genome.</title>
        <authorList>
            <person name="Kobayashi Y."/>
            <person name="Shibata T."/>
            <person name="Hirakawa H."/>
            <person name="Shigenobu S."/>
            <person name="Nishiyama T."/>
            <person name="Yamada A."/>
            <person name="Hasebe M."/>
            <person name="Kawaguchi M."/>
        </authorList>
    </citation>
    <scope>NUCLEOTIDE SEQUENCE</scope>
    <source>
        <strain evidence="4">AT787</strain>
    </source>
</reference>
<comment type="caution">
    <text evidence="4">The sequence shown here is derived from an EMBL/GenBank/DDBJ whole genome shotgun (WGS) entry which is preliminary data.</text>
</comment>
<evidence type="ECO:0000313" key="4">
    <source>
        <dbReference type="EMBL" id="GLB38088.1"/>
    </source>
</evidence>
<feature type="domain" description="CCHC-type" evidence="3">
    <location>
        <begin position="326"/>
        <end position="339"/>
    </location>
</feature>
<evidence type="ECO:0000313" key="5">
    <source>
        <dbReference type="Proteomes" id="UP001063166"/>
    </source>
</evidence>
<proteinExistence type="predicted"/>